<dbReference type="InterPro" id="IPR023415">
    <property type="entry name" value="LDLR_class-A_CS"/>
</dbReference>
<evidence type="ECO:0000256" key="2">
    <source>
        <dbReference type="PROSITE-ProRule" id="PRU00124"/>
    </source>
</evidence>
<evidence type="ECO:0000313" key="6">
    <source>
        <dbReference type="Proteomes" id="UP001445076"/>
    </source>
</evidence>
<evidence type="ECO:0000259" key="4">
    <source>
        <dbReference type="Pfam" id="PF01683"/>
    </source>
</evidence>
<dbReference type="SUPFAM" id="SSF57424">
    <property type="entry name" value="LDL receptor-like module"/>
    <property type="match status" value="4"/>
</dbReference>
<evidence type="ECO:0000256" key="1">
    <source>
        <dbReference type="ARBA" id="ARBA00023157"/>
    </source>
</evidence>
<dbReference type="CDD" id="cd00112">
    <property type="entry name" value="LDLa"/>
    <property type="match status" value="4"/>
</dbReference>
<organism evidence="5 6">
    <name type="scientific">Cherax quadricarinatus</name>
    <name type="common">Australian red claw crayfish</name>
    <dbReference type="NCBI Taxonomy" id="27406"/>
    <lineage>
        <taxon>Eukaryota</taxon>
        <taxon>Metazoa</taxon>
        <taxon>Ecdysozoa</taxon>
        <taxon>Arthropoda</taxon>
        <taxon>Crustacea</taxon>
        <taxon>Multicrustacea</taxon>
        <taxon>Malacostraca</taxon>
        <taxon>Eumalacostraca</taxon>
        <taxon>Eucarida</taxon>
        <taxon>Decapoda</taxon>
        <taxon>Pleocyemata</taxon>
        <taxon>Astacidea</taxon>
        <taxon>Parastacoidea</taxon>
        <taxon>Parastacidae</taxon>
        <taxon>Cherax</taxon>
    </lineage>
</organism>
<feature type="disulfide bond" evidence="2">
    <location>
        <begin position="361"/>
        <end position="379"/>
    </location>
</feature>
<keyword evidence="6" id="KW-1185">Reference proteome</keyword>
<dbReference type="PROSITE" id="PS01209">
    <property type="entry name" value="LDLRA_1"/>
    <property type="match status" value="2"/>
</dbReference>
<dbReference type="PROSITE" id="PS50068">
    <property type="entry name" value="LDLRA_2"/>
    <property type="match status" value="4"/>
</dbReference>
<feature type="chain" id="PRO_5043855720" description="EB domain-containing protein" evidence="3">
    <location>
        <begin position="26"/>
        <end position="478"/>
    </location>
</feature>
<gene>
    <name evidence="5" type="ORF">OTU49_007521</name>
</gene>
<keyword evidence="3" id="KW-0732">Signal</keyword>
<evidence type="ECO:0000256" key="3">
    <source>
        <dbReference type="SAM" id="SignalP"/>
    </source>
</evidence>
<dbReference type="Pfam" id="PF00057">
    <property type="entry name" value="Ldl_recept_a"/>
    <property type="match status" value="3"/>
</dbReference>
<keyword evidence="1 2" id="KW-1015">Disulfide bond</keyword>
<feature type="disulfide bond" evidence="2">
    <location>
        <begin position="399"/>
        <end position="417"/>
    </location>
</feature>
<evidence type="ECO:0000313" key="5">
    <source>
        <dbReference type="EMBL" id="KAK8731275.1"/>
    </source>
</evidence>
<feature type="domain" description="EB" evidence="4">
    <location>
        <begin position="247"/>
        <end position="302"/>
    </location>
</feature>
<feature type="disulfide bond" evidence="2">
    <location>
        <begin position="373"/>
        <end position="388"/>
    </location>
</feature>
<dbReference type="AlphaFoldDB" id="A0AAW0WUW2"/>
<protein>
    <recommendedName>
        <fullName evidence="4">EB domain-containing protein</fullName>
    </recommendedName>
</protein>
<accession>A0AAW0WUW2</accession>
<feature type="disulfide bond" evidence="2">
    <location>
        <begin position="354"/>
        <end position="366"/>
    </location>
</feature>
<feature type="domain" description="EB" evidence="4">
    <location>
        <begin position="87"/>
        <end position="129"/>
    </location>
</feature>
<dbReference type="PANTHER" id="PTHR39069:SF1">
    <property type="entry name" value="ECDYSONE-INDUCIBLE GENE E1, ISOFORM A"/>
    <property type="match status" value="1"/>
</dbReference>
<dbReference type="Proteomes" id="UP001445076">
    <property type="component" value="Unassembled WGS sequence"/>
</dbReference>
<reference evidence="5 6" key="1">
    <citation type="journal article" date="2024" name="BMC Genomics">
        <title>Genome assembly of redclaw crayfish (Cherax quadricarinatus) provides insights into its immune adaptation and hypoxia tolerance.</title>
        <authorList>
            <person name="Liu Z."/>
            <person name="Zheng J."/>
            <person name="Li H."/>
            <person name="Fang K."/>
            <person name="Wang S."/>
            <person name="He J."/>
            <person name="Zhou D."/>
            <person name="Weng S."/>
            <person name="Chi M."/>
            <person name="Gu Z."/>
            <person name="He J."/>
            <person name="Li F."/>
            <person name="Wang M."/>
        </authorList>
    </citation>
    <scope>NUCLEOTIDE SEQUENCE [LARGE SCALE GENOMIC DNA]</scope>
    <source>
        <strain evidence="5">ZL_2023a</strain>
    </source>
</reference>
<dbReference type="Pfam" id="PF01683">
    <property type="entry name" value="EB"/>
    <property type="match status" value="2"/>
</dbReference>
<sequence>MMWAASATSPVYIVLLAALTVGISAHRSSKILVVAQNVKNLISEKVTVKEAVLGEPCVVDKHCRVTNGVCEKGRCGCISYYLAVNASLCLPGSLLGFPCEVDAQCSMRVAHSACIQGYCRCGADYVPYRRNNCLKEARVGAMCRSHEQCHLGSSGSFCNFTVPRVYGRCQCSSDAPRNGNTCGTLRYTLGSPCGTSAQCSTHVPGSICVIQRSARVPLFTDLSANSITAISGVAPRPLGVPLAVCACPPGHLHADSGTRCIPVLKDAGVTPASLGQRCESSQQCRASDPYTTCIAGVCHCLLHSPQCSADNTGCHKETFQCASSGRCISWYFVCNGVGDCEDGSDEAMCVPHRCPTLAHTCNDGTCISRAHLCDGKPHCPDASDEASCNGTCPKTTFRCGDGRCLPGFVFCNAKATCNDSSDEDEAACIQGSITAPYCPFRCGNGRCRSTAILCSGTDGCGDNTDEAKCSVCSCRRPS</sequence>
<feature type="disulfide bond" evidence="2">
    <location>
        <begin position="454"/>
        <end position="469"/>
    </location>
</feature>
<name>A0AAW0WUW2_CHEQU</name>
<dbReference type="PANTHER" id="PTHR39069">
    <property type="entry name" value="ECDYSONE-INDUCIBLE GENE E1, ISOFORM A"/>
    <property type="match status" value="1"/>
</dbReference>
<feature type="disulfide bond" evidence="2">
    <location>
        <begin position="392"/>
        <end position="404"/>
    </location>
</feature>
<proteinExistence type="predicted"/>
<dbReference type="InterPro" id="IPR006149">
    <property type="entry name" value="EB_dom"/>
</dbReference>
<comment type="caution">
    <text evidence="2">Lacks conserved residue(s) required for the propagation of feature annotation.</text>
</comment>
<dbReference type="InterPro" id="IPR002172">
    <property type="entry name" value="LDrepeatLR_classA_rpt"/>
</dbReference>
<feature type="disulfide bond" evidence="2">
    <location>
        <begin position="442"/>
        <end position="460"/>
    </location>
</feature>
<feature type="signal peptide" evidence="3">
    <location>
        <begin position="1"/>
        <end position="25"/>
    </location>
</feature>
<comment type="caution">
    <text evidence="5">The sequence shown here is derived from an EMBL/GenBank/DDBJ whole genome shotgun (WGS) entry which is preliminary data.</text>
</comment>
<dbReference type="Gene3D" id="4.10.400.10">
    <property type="entry name" value="Low-density Lipoprotein Receptor"/>
    <property type="match status" value="4"/>
</dbReference>
<dbReference type="EMBL" id="JARKIK010000061">
    <property type="protein sequence ID" value="KAK8731275.1"/>
    <property type="molecule type" value="Genomic_DNA"/>
</dbReference>
<dbReference type="InterPro" id="IPR036055">
    <property type="entry name" value="LDL_receptor-like_sf"/>
</dbReference>
<dbReference type="PRINTS" id="PR00261">
    <property type="entry name" value="LDLRECEPTOR"/>
</dbReference>
<dbReference type="SMART" id="SM00192">
    <property type="entry name" value="LDLa"/>
    <property type="match status" value="4"/>
</dbReference>
<feature type="disulfide bond" evidence="2">
    <location>
        <begin position="334"/>
        <end position="349"/>
    </location>
</feature>